<keyword evidence="4" id="KW-1185">Reference proteome</keyword>
<protein>
    <recommendedName>
        <fullName evidence="2">DUF7587 domain-containing protein</fullName>
    </recommendedName>
</protein>
<dbReference type="OrthoDB" id="5429427at2759"/>
<dbReference type="InterPro" id="IPR056009">
    <property type="entry name" value="DUF7587"/>
</dbReference>
<organism evidence="3 4">
    <name type="scientific">Exserohilum turcicum (strain 28A)</name>
    <name type="common">Northern leaf blight fungus</name>
    <name type="synonym">Setosphaeria turcica</name>
    <dbReference type="NCBI Taxonomy" id="671987"/>
    <lineage>
        <taxon>Eukaryota</taxon>
        <taxon>Fungi</taxon>
        <taxon>Dikarya</taxon>
        <taxon>Ascomycota</taxon>
        <taxon>Pezizomycotina</taxon>
        <taxon>Dothideomycetes</taxon>
        <taxon>Pleosporomycetidae</taxon>
        <taxon>Pleosporales</taxon>
        <taxon>Pleosporineae</taxon>
        <taxon>Pleosporaceae</taxon>
        <taxon>Exserohilum</taxon>
    </lineage>
</organism>
<dbReference type="Pfam" id="PF24494">
    <property type="entry name" value="DUF7587"/>
    <property type="match status" value="1"/>
</dbReference>
<dbReference type="HOGENOM" id="CLU_060389_0_0_1"/>
<dbReference type="RefSeq" id="XP_008024688.1">
    <property type="nucleotide sequence ID" value="XM_008026497.1"/>
</dbReference>
<feature type="domain" description="DUF7587" evidence="2">
    <location>
        <begin position="41"/>
        <end position="159"/>
    </location>
</feature>
<feature type="region of interest" description="Disordered" evidence="1">
    <location>
        <begin position="307"/>
        <end position="356"/>
    </location>
</feature>
<dbReference type="Proteomes" id="UP000016935">
    <property type="component" value="Unassembled WGS sequence"/>
</dbReference>
<reference evidence="3 4" key="1">
    <citation type="journal article" date="2012" name="PLoS Pathog.">
        <title>Diverse lifestyles and strategies of plant pathogenesis encoded in the genomes of eighteen Dothideomycetes fungi.</title>
        <authorList>
            <person name="Ohm R.A."/>
            <person name="Feau N."/>
            <person name="Henrissat B."/>
            <person name="Schoch C.L."/>
            <person name="Horwitz B.A."/>
            <person name="Barry K.W."/>
            <person name="Condon B.J."/>
            <person name="Copeland A.C."/>
            <person name="Dhillon B."/>
            <person name="Glaser F."/>
            <person name="Hesse C.N."/>
            <person name="Kosti I."/>
            <person name="LaButti K."/>
            <person name="Lindquist E.A."/>
            <person name="Lucas S."/>
            <person name="Salamov A.A."/>
            <person name="Bradshaw R.E."/>
            <person name="Ciuffetti L."/>
            <person name="Hamelin R.C."/>
            <person name="Kema G.H.J."/>
            <person name="Lawrence C."/>
            <person name="Scott J.A."/>
            <person name="Spatafora J.W."/>
            <person name="Turgeon B.G."/>
            <person name="de Wit P.J.G.M."/>
            <person name="Zhong S."/>
            <person name="Goodwin S.B."/>
            <person name="Grigoriev I.V."/>
        </authorList>
    </citation>
    <scope>NUCLEOTIDE SEQUENCE [LARGE SCALE GENOMIC DNA]</scope>
    <source>
        <strain evidence="4">28A</strain>
    </source>
</reference>
<evidence type="ECO:0000256" key="1">
    <source>
        <dbReference type="SAM" id="MobiDB-lite"/>
    </source>
</evidence>
<reference evidence="3 4" key="2">
    <citation type="journal article" date="2013" name="PLoS Genet.">
        <title>Comparative genome structure, secondary metabolite, and effector coding capacity across Cochliobolus pathogens.</title>
        <authorList>
            <person name="Condon B.J."/>
            <person name="Leng Y."/>
            <person name="Wu D."/>
            <person name="Bushley K.E."/>
            <person name="Ohm R.A."/>
            <person name="Otillar R."/>
            <person name="Martin J."/>
            <person name="Schackwitz W."/>
            <person name="Grimwood J."/>
            <person name="MohdZainudin N."/>
            <person name="Xue C."/>
            <person name="Wang R."/>
            <person name="Manning V.A."/>
            <person name="Dhillon B."/>
            <person name="Tu Z.J."/>
            <person name="Steffenson B.J."/>
            <person name="Salamov A."/>
            <person name="Sun H."/>
            <person name="Lowry S."/>
            <person name="LaButti K."/>
            <person name="Han J."/>
            <person name="Copeland A."/>
            <person name="Lindquist E."/>
            <person name="Barry K."/>
            <person name="Schmutz J."/>
            <person name="Baker S.E."/>
            <person name="Ciuffetti L.M."/>
            <person name="Grigoriev I.V."/>
            <person name="Zhong S."/>
            <person name="Turgeon B.G."/>
        </authorList>
    </citation>
    <scope>NUCLEOTIDE SEQUENCE [LARGE SCALE GENOMIC DNA]</scope>
    <source>
        <strain evidence="4">28A</strain>
    </source>
</reference>
<dbReference type="AlphaFoldDB" id="R0IT45"/>
<evidence type="ECO:0000313" key="3">
    <source>
        <dbReference type="EMBL" id="EOA87826.1"/>
    </source>
</evidence>
<feature type="compositionally biased region" description="Basic and acidic residues" evidence="1">
    <location>
        <begin position="307"/>
        <end position="316"/>
    </location>
</feature>
<gene>
    <name evidence="3" type="ORF">SETTUDRAFT_161045</name>
</gene>
<dbReference type="GeneID" id="19398100"/>
<name>R0IT45_EXST2</name>
<evidence type="ECO:0000313" key="4">
    <source>
        <dbReference type="Proteomes" id="UP000016935"/>
    </source>
</evidence>
<proteinExistence type="predicted"/>
<evidence type="ECO:0000259" key="2">
    <source>
        <dbReference type="Pfam" id="PF24494"/>
    </source>
</evidence>
<sequence>MPRGIRLLDCTCLISPFLSKSSFDFADPSALARGANGGVHPDNVYRWSHEKNGTLASTMTRAKHNNHRDVPGLMLNEGNAFQSVGTFKPNIDLTPERIQRHLNPRATRDPTPFISTTSSLRDAEKAVLKLHNKSKLAPRCLTITTLDTSRLVPAVLKATMLTTIKTHVPDQKDPISTRTVERYVEMPIWILDKVPHSGNPEDRPSCELEDILQDGGILWLSLTELKESDLSLWASDAHMNEWLAVSSIPESIVTKSRPFDGAILHSEKSTEFVQARGSPEPFYWNFDQKRWEYVPNMTDYRPYREAKAGDKRKLSDENLESAGSSAETESDSGLDLDQSGDSLPCPARTSIGHVGL</sequence>
<dbReference type="EMBL" id="KB908570">
    <property type="protein sequence ID" value="EOA87826.1"/>
    <property type="molecule type" value="Genomic_DNA"/>
</dbReference>
<accession>R0IT45</accession>